<feature type="domain" description="CN hydrolase" evidence="3">
    <location>
        <begin position="80"/>
        <end position="389"/>
    </location>
</feature>
<dbReference type="Pfam" id="PF00795">
    <property type="entry name" value="CN_hydrolase"/>
    <property type="match status" value="1"/>
</dbReference>
<keyword evidence="5" id="KW-1185">Reference proteome</keyword>
<evidence type="ECO:0000256" key="2">
    <source>
        <dbReference type="SAM" id="MobiDB-lite"/>
    </source>
</evidence>
<dbReference type="InterPro" id="IPR003010">
    <property type="entry name" value="C-N_Hydrolase"/>
</dbReference>
<dbReference type="GO" id="GO:0016811">
    <property type="term" value="F:hydrolase activity, acting on carbon-nitrogen (but not peptide) bonds, in linear amides"/>
    <property type="evidence" value="ECO:0007669"/>
    <property type="project" value="TreeGrafter"/>
</dbReference>
<dbReference type="SUPFAM" id="SSF56317">
    <property type="entry name" value="Carbon-nitrogen hydrolase"/>
    <property type="match status" value="1"/>
</dbReference>
<proteinExistence type="predicted"/>
<gene>
    <name evidence="4" type="ORF">DAERI_150047</name>
</gene>
<protein>
    <submittedName>
        <fullName evidence="4">Nitrilase/cyanide hydratase and apolipoprotein N-acyltransferase</fullName>
    </submittedName>
</protein>
<comment type="caution">
    <text evidence="4">The sequence shown here is derived from an EMBL/GenBank/DDBJ whole genome shotgun (WGS) entry which is preliminary data.</text>
</comment>
<dbReference type="Gene3D" id="3.60.110.10">
    <property type="entry name" value="Carbon-nitrogen hydrolase"/>
    <property type="match status" value="1"/>
</dbReference>
<dbReference type="GO" id="GO:0016746">
    <property type="term" value="F:acyltransferase activity"/>
    <property type="evidence" value="ECO:0007669"/>
    <property type="project" value="UniProtKB-KW"/>
</dbReference>
<dbReference type="InterPro" id="IPR050345">
    <property type="entry name" value="Aliph_Amidase/BUP"/>
</dbReference>
<dbReference type="Proteomes" id="UP000236569">
    <property type="component" value="Unassembled WGS sequence"/>
</dbReference>
<evidence type="ECO:0000313" key="5">
    <source>
        <dbReference type="Proteomes" id="UP000236569"/>
    </source>
</evidence>
<evidence type="ECO:0000259" key="3">
    <source>
        <dbReference type="PROSITE" id="PS50263"/>
    </source>
</evidence>
<dbReference type="PANTHER" id="PTHR43674:SF13">
    <property type="entry name" value="CN HYDROLASE DOMAIN-CONTAINING PROTEIN"/>
    <property type="match status" value="1"/>
</dbReference>
<keyword evidence="4" id="KW-0449">Lipoprotein</keyword>
<keyword evidence="4" id="KW-0808">Transferase</keyword>
<keyword evidence="1" id="KW-0378">Hydrolase</keyword>
<feature type="region of interest" description="Disordered" evidence="2">
    <location>
        <begin position="1"/>
        <end position="28"/>
    </location>
</feature>
<dbReference type="EMBL" id="BFAG01000015">
    <property type="protein sequence ID" value="GBF07529.1"/>
    <property type="molecule type" value="Genomic_DNA"/>
</dbReference>
<reference evidence="5" key="1">
    <citation type="submission" date="2018-01" db="EMBL/GenBank/DDBJ databases">
        <title>Draft Genome Sequence of the Radioresistant Bacterium Deinococcus aerius TR0125, Isolated from the Higher Atmosphere above Japan.</title>
        <authorList>
            <person name="Satoh K."/>
            <person name="Arai H."/>
            <person name="Sanzen T."/>
            <person name="Kawaguchi Y."/>
            <person name="Hayashi H."/>
            <person name="Yokobori S."/>
            <person name="Yamagishi A."/>
            <person name="Oono Y."/>
            <person name="Narumi I."/>
        </authorList>
    </citation>
    <scope>NUCLEOTIDE SEQUENCE [LARGE SCALE GENOMIC DNA]</scope>
    <source>
        <strain evidence="5">TR0125</strain>
    </source>
</reference>
<organism evidence="4 5">
    <name type="scientific">Deinococcus aerius</name>
    <dbReference type="NCBI Taxonomy" id="200253"/>
    <lineage>
        <taxon>Bacteria</taxon>
        <taxon>Thermotogati</taxon>
        <taxon>Deinococcota</taxon>
        <taxon>Deinococci</taxon>
        <taxon>Deinococcales</taxon>
        <taxon>Deinococcaceae</taxon>
        <taxon>Deinococcus</taxon>
    </lineage>
</organism>
<name>A0A2I9CZ95_9DEIO</name>
<evidence type="ECO:0000256" key="1">
    <source>
        <dbReference type="ARBA" id="ARBA00022801"/>
    </source>
</evidence>
<evidence type="ECO:0000313" key="4">
    <source>
        <dbReference type="EMBL" id="GBF07529.1"/>
    </source>
</evidence>
<dbReference type="PANTHER" id="PTHR43674">
    <property type="entry name" value="NITRILASE C965.09-RELATED"/>
    <property type="match status" value="1"/>
</dbReference>
<accession>A0A2I9CZ95</accession>
<sequence>MPSRLPPATLGRMTATPDRSPPDRPSPDRHFRAVAVQPQWSAADFTSAAAFRAWMRAQLELARPLLAPDRPNLVVLTELNGLPLVLRGAPLAARAGTFERAALLLFLHHLPRVLPVLLRERVSPVRALQLALSAGNTRLYLETCRDLAREYGVYLCCGSAPMPRYRLEGRRLLREPGILHNEAVILGPGGELIGVADKVHLTPDEEGEGVDLTPGPLDELRVFPTPVGDLGVAISLDAFRADVTSRLEEQGCTVLLQPDANGAPWTAPEGLPPDPGNVRDQPLAWLESSWQATTTGRSIRYAVNPMVVGNLLDLTFDGQSAITGRAEDAPEPRSYVLTGPRPGFLALLPWVEEGEPGHLREVGRHLAARSGHPRENRYRTGVLHADLSLPPSRVPVPPRTRHEEALAALLGGRATLPAPPPLWPLLGLPAALAAFRLWGRRGR</sequence>
<dbReference type="AlphaFoldDB" id="A0A2I9CZ95"/>
<dbReference type="PROSITE" id="PS50263">
    <property type="entry name" value="CN_HYDROLASE"/>
    <property type="match status" value="1"/>
</dbReference>
<keyword evidence="4" id="KW-0012">Acyltransferase</keyword>
<dbReference type="InterPro" id="IPR036526">
    <property type="entry name" value="C-N_Hydrolase_sf"/>
</dbReference>